<organism evidence="8">
    <name type="scientific">Micromonas pusilla (strain CCMP1545)</name>
    <name type="common">Picoplanktonic green alga</name>
    <dbReference type="NCBI Taxonomy" id="564608"/>
    <lineage>
        <taxon>Eukaryota</taxon>
        <taxon>Viridiplantae</taxon>
        <taxon>Chlorophyta</taxon>
        <taxon>Mamiellophyceae</taxon>
        <taxon>Mamiellales</taxon>
        <taxon>Mamiellaceae</taxon>
        <taxon>Micromonas</taxon>
    </lineage>
</organism>
<evidence type="ECO:0000313" key="7">
    <source>
        <dbReference type="EMBL" id="EEH57716.1"/>
    </source>
</evidence>
<evidence type="ECO:0000259" key="6">
    <source>
        <dbReference type="PROSITE" id="PS51783"/>
    </source>
</evidence>
<dbReference type="RefSeq" id="XP_003057765.1">
    <property type="nucleotide sequence ID" value="XM_003057719.1"/>
</dbReference>
<sequence>MANREMLWSGGGDRSTAPRFSLLHMDEGEDYVADHVGLCRPPPGALPSSPALDRAHGKLRGIVRLLSKSLLFDPDERSIPMLKFPLRDVSRMDAKGGAHAAFELACARVVHLRPNGEDVPYVVDKDRGDDAWTFDLAYADVALVLEPALTLLAVSRLPPSEADDVLREMRERREDEMRFDETRTRDLSERVLFDAPAAQSAPLVREPGRLVVTTARVYFQPLHDVTGCGAVRSHPIAATSAVVRRRKTLRPLGVEIFFARDGGFDGDERGGGGGDNDGGGGGGDATGGTFGGPAVLFTLRTEASREACVRALNDALASVSTAANTIPTPPRLGSGRPEPPSGTPSASALLEGRDGWLESVAMAWRKGRVSNLDYLLYLNVVAGRGFNDLAQWPVMPWILKDYASPTLDVRDASVYRDITRPIGALNPERLKLMRDRYASMKEGGGGMGSPFMYGSHYSAPGYVLYWLVRAAPAHHLRLQCGKFDAPDRLFHSVADAWDGVMTGGTDVKELSPEFFAGPGDFFLNSRGLALGTRQKDGVALADVQLPRWCGNSPAEFLRKHRDALESEHVSDSLHSWIDLIFGWKQTGDAAAAADNVFHPLTYDDALAKIEEEKDPATRRGLEAQIDEFGQTPRRLFSRPHPRREEGAHRVYEERPEELSERGVAYRTTTLIESLLRTVERPPPAGTVAAAAAAAAFAGLSVAEGDGDGVDASSLQLDGLDDFDDENDDAPVLLTPEEAAAAAAAAAAEEAALAAREAAAEAVLVEAGVRVGMDPDVDARGLKKVWTSRAHRVEVAAVAFAGEMSSRDARSKCRVITVGRDSALKASCATDGASKHVSEAGAVGKAPLSSLALWPPSSSANGATATVFAGSYDGAVRAYALSVNGKDYGVVGRLPAHDAAVAAVAIPALDRSKLFTASWDGAVRAWDVGAGGVLGGAFAARVLQSSSSSAPPLGAVGTPARRARRAGAAPWVASTSDLNAEAWCLACDPTGDTVFAGGEDGAAIAWDPRYRHAAWRADACPSGRGVHALSVMPCRTRVAAACGDGVVRTLELRMCGESSAEMNLGIGPLSCVLSNGARGVLAGGKKHEGIVAWDPDGFHPERCFRVAGVDGPRGAGVSCASVASDGGALVLGWDDGSVGVFAET</sequence>
<dbReference type="PROSITE" id="PS50197">
    <property type="entry name" value="BEACH"/>
    <property type="match status" value="1"/>
</dbReference>
<dbReference type="GeneID" id="9683203"/>
<accession>C1MQI4</accession>
<dbReference type="OMA" id="RRIHEWI"/>
<feature type="domain" description="BEACH" evidence="5">
    <location>
        <begin position="349"/>
        <end position="643"/>
    </location>
</feature>
<dbReference type="OrthoDB" id="26681at2759"/>
<gene>
    <name evidence="7" type="ORF">MICPUCDRAFT_57302</name>
</gene>
<dbReference type="InterPro" id="IPR036372">
    <property type="entry name" value="BEACH_dom_sf"/>
</dbReference>
<dbReference type="EMBL" id="GG663738">
    <property type="protein sequence ID" value="EEH57716.1"/>
    <property type="molecule type" value="Genomic_DNA"/>
</dbReference>
<dbReference type="InterPro" id="IPR036322">
    <property type="entry name" value="WD40_repeat_dom_sf"/>
</dbReference>
<protein>
    <submittedName>
        <fullName evidence="7">BEACH/WD40 domain-containing protein</fullName>
    </submittedName>
</protein>
<reference evidence="7 8" key="1">
    <citation type="journal article" date="2009" name="Science">
        <title>Green evolution and dynamic adaptations revealed by genomes of the marine picoeukaryotes Micromonas.</title>
        <authorList>
            <person name="Worden A.Z."/>
            <person name="Lee J.H."/>
            <person name="Mock T."/>
            <person name="Rouze P."/>
            <person name="Simmons M.P."/>
            <person name="Aerts A.L."/>
            <person name="Allen A.E."/>
            <person name="Cuvelier M.L."/>
            <person name="Derelle E."/>
            <person name="Everett M.V."/>
            <person name="Foulon E."/>
            <person name="Grimwood J."/>
            <person name="Gundlach H."/>
            <person name="Henrissat B."/>
            <person name="Napoli C."/>
            <person name="McDonald S.M."/>
            <person name="Parker M.S."/>
            <person name="Rombauts S."/>
            <person name="Salamov A."/>
            <person name="Von Dassow P."/>
            <person name="Badger J.H."/>
            <person name="Coutinho P.M."/>
            <person name="Demir E."/>
            <person name="Dubchak I."/>
            <person name="Gentemann C."/>
            <person name="Eikrem W."/>
            <person name="Gready J.E."/>
            <person name="John U."/>
            <person name="Lanier W."/>
            <person name="Lindquist E.A."/>
            <person name="Lucas S."/>
            <person name="Mayer K.F."/>
            <person name="Moreau H."/>
            <person name="Not F."/>
            <person name="Otillar R."/>
            <person name="Panaud O."/>
            <person name="Pangilinan J."/>
            <person name="Paulsen I."/>
            <person name="Piegu B."/>
            <person name="Poliakov A."/>
            <person name="Robbens S."/>
            <person name="Schmutz J."/>
            <person name="Toulza E."/>
            <person name="Wyss T."/>
            <person name="Zelensky A."/>
            <person name="Zhou K."/>
            <person name="Armbrust E.V."/>
            <person name="Bhattacharya D."/>
            <person name="Goodenough U.W."/>
            <person name="Van de Peer Y."/>
            <person name="Grigoriev I.V."/>
        </authorList>
    </citation>
    <scope>NUCLEOTIDE SEQUENCE [LARGE SCALE GENOMIC DNA]</scope>
    <source>
        <strain evidence="7 8">CCMP1545</strain>
    </source>
</reference>
<evidence type="ECO:0000256" key="2">
    <source>
        <dbReference type="ARBA" id="ARBA00022737"/>
    </source>
</evidence>
<dbReference type="Pfam" id="PF00400">
    <property type="entry name" value="WD40"/>
    <property type="match status" value="2"/>
</dbReference>
<dbReference type="InterPro" id="IPR057496">
    <property type="entry name" value="FAN-like_PH"/>
</dbReference>
<feature type="domain" description="BEACH-type PH" evidence="6">
    <location>
        <begin position="186"/>
        <end position="313"/>
    </location>
</feature>
<dbReference type="Pfam" id="PF02138">
    <property type="entry name" value="Beach"/>
    <property type="match status" value="1"/>
</dbReference>
<dbReference type="Proteomes" id="UP000001876">
    <property type="component" value="Unassembled WGS sequence"/>
</dbReference>
<dbReference type="eggNOG" id="KOG1786">
    <property type="taxonomic scope" value="Eukaryota"/>
</dbReference>
<dbReference type="Pfam" id="PF25400">
    <property type="entry name" value="PH_FAN"/>
    <property type="match status" value="1"/>
</dbReference>
<dbReference type="PANTHER" id="PTHR13743:SF123">
    <property type="entry name" value="PROTEIN FAN"/>
    <property type="match status" value="1"/>
</dbReference>
<dbReference type="InterPro" id="IPR019775">
    <property type="entry name" value="WD40_repeat_CS"/>
</dbReference>
<dbReference type="InterPro" id="IPR000409">
    <property type="entry name" value="BEACH_dom"/>
</dbReference>
<dbReference type="Gene3D" id="2.130.10.10">
    <property type="entry name" value="YVTN repeat-like/Quinoprotein amine dehydrogenase"/>
    <property type="match status" value="2"/>
</dbReference>
<dbReference type="SMART" id="SM01026">
    <property type="entry name" value="Beach"/>
    <property type="match status" value="1"/>
</dbReference>
<keyword evidence="8" id="KW-1185">Reference proteome</keyword>
<dbReference type="CDD" id="cd06071">
    <property type="entry name" value="Beach"/>
    <property type="match status" value="1"/>
</dbReference>
<keyword evidence="2" id="KW-0677">Repeat</keyword>
<dbReference type="STRING" id="564608.C1MQI4"/>
<dbReference type="InterPro" id="IPR050865">
    <property type="entry name" value="BEACH_Domain"/>
</dbReference>
<feature type="region of interest" description="Disordered" evidence="4">
    <location>
        <begin position="263"/>
        <end position="287"/>
    </location>
</feature>
<dbReference type="KEGG" id="mpp:MICPUCDRAFT_57302"/>
<feature type="repeat" description="WD" evidence="3">
    <location>
        <begin position="893"/>
        <end position="927"/>
    </location>
</feature>
<dbReference type="SUPFAM" id="SSF81837">
    <property type="entry name" value="BEACH domain"/>
    <property type="match status" value="1"/>
</dbReference>
<dbReference type="PANTHER" id="PTHR13743">
    <property type="entry name" value="BEIGE/BEACH-RELATED"/>
    <property type="match status" value="1"/>
</dbReference>
<dbReference type="PROSITE" id="PS51783">
    <property type="entry name" value="PH_BEACH"/>
    <property type="match status" value="1"/>
</dbReference>
<dbReference type="PROSITE" id="PS50082">
    <property type="entry name" value="WD_REPEATS_2"/>
    <property type="match status" value="1"/>
</dbReference>
<dbReference type="PROSITE" id="PS00678">
    <property type="entry name" value="WD_REPEATS_1"/>
    <property type="match status" value="1"/>
</dbReference>
<dbReference type="InterPro" id="IPR001680">
    <property type="entry name" value="WD40_rpt"/>
</dbReference>
<evidence type="ECO:0000256" key="4">
    <source>
        <dbReference type="SAM" id="MobiDB-lite"/>
    </source>
</evidence>
<keyword evidence="1 3" id="KW-0853">WD repeat</keyword>
<feature type="compositionally biased region" description="Gly residues" evidence="4">
    <location>
        <begin position="271"/>
        <end position="287"/>
    </location>
</feature>
<feature type="region of interest" description="Disordered" evidence="4">
    <location>
        <begin position="323"/>
        <end position="347"/>
    </location>
</feature>
<dbReference type="AlphaFoldDB" id="C1MQI4"/>
<evidence type="ECO:0000256" key="3">
    <source>
        <dbReference type="PROSITE-ProRule" id="PRU00221"/>
    </source>
</evidence>
<evidence type="ECO:0000313" key="8">
    <source>
        <dbReference type="Proteomes" id="UP000001876"/>
    </source>
</evidence>
<dbReference type="SUPFAM" id="SSF50978">
    <property type="entry name" value="WD40 repeat-like"/>
    <property type="match status" value="1"/>
</dbReference>
<feature type="region of interest" description="Disordered" evidence="4">
    <location>
        <begin position="633"/>
        <end position="655"/>
    </location>
</feature>
<dbReference type="InterPro" id="IPR023362">
    <property type="entry name" value="PH-BEACH_dom"/>
</dbReference>
<dbReference type="SMART" id="SM00320">
    <property type="entry name" value="WD40"/>
    <property type="match status" value="5"/>
</dbReference>
<name>C1MQI4_MICPC</name>
<proteinExistence type="predicted"/>
<evidence type="ECO:0000259" key="5">
    <source>
        <dbReference type="PROSITE" id="PS50197"/>
    </source>
</evidence>
<evidence type="ECO:0000256" key="1">
    <source>
        <dbReference type="ARBA" id="ARBA00022574"/>
    </source>
</evidence>
<dbReference type="InterPro" id="IPR015943">
    <property type="entry name" value="WD40/YVTN_repeat-like_dom_sf"/>
</dbReference>
<feature type="compositionally biased region" description="Basic and acidic residues" evidence="4">
    <location>
        <begin position="642"/>
        <end position="655"/>
    </location>
</feature>
<dbReference type="Gene3D" id="1.10.1540.10">
    <property type="entry name" value="BEACH domain"/>
    <property type="match status" value="1"/>
</dbReference>